<protein>
    <submittedName>
        <fullName evidence="1 2">Uncharacterized protein</fullName>
    </submittedName>
</protein>
<dbReference type="EMBL" id="AMQM01001980">
    <property type="status" value="NOT_ANNOTATED_CDS"/>
    <property type="molecule type" value="Genomic_DNA"/>
</dbReference>
<evidence type="ECO:0000313" key="2">
    <source>
        <dbReference type="EnsemblMetazoa" id="HelroP165185"/>
    </source>
</evidence>
<dbReference type="GeneID" id="20200895"/>
<organism evidence="2 3">
    <name type="scientific">Helobdella robusta</name>
    <name type="common">Californian leech</name>
    <dbReference type="NCBI Taxonomy" id="6412"/>
    <lineage>
        <taxon>Eukaryota</taxon>
        <taxon>Metazoa</taxon>
        <taxon>Spiralia</taxon>
        <taxon>Lophotrochozoa</taxon>
        <taxon>Annelida</taxon>
        <taxon>Clitellata</taxon>
        <taxon>Hirudinea</taxon>
        <taxon>Rhynchobdellida</taxon>
        <taxon>Glossiphoniidae</taxon>
        <taxon>Helobdella</taxon>
    </lineage>
</organism>
<keyword evidence="3" id="KW-1185">Reference proteome</keyword>
<dbReference type="AlphaFoldDB" id="T1EWE5"/>
<accession>T1EWE5</accession>
<dbReference type="RefSeq" id="XP_009029293.1">
    <property type="nucleotide sequence ID" value="XM_009031045.1"/>
</dbReference>
<dbReference type="EnsemblMetazoa" id="HelroT165185">
    <property type="protein sequence ID" value="HelroP165185"/>
    <property type="gene ID" value="HelroG165185"/>
</dbReference>
<proteinExistence type="predicted"/>
<reference evidence="3" key="1">
    <citation type="submission" date="2012-12" db="EMBL/GenBank/DDBJ databases">
        <authorList>
            <person name="Hellsten U."/>
            <person name="Grimwood J."/>
            <person name="Chapman J.A."/>
            <person name="Shapiro H."/>
            <person name="Aerts A."/>
            <person name="Otillar R.P."/>
            <person name="Terry A.Y."/>
            <person name="Boore J.L."/>
            <person name="Simakov O."/>
            <person name="Marletaz F."/>
            <person name="Cho S.-J."/>
            <person name="Edsinger-Gonzales E."/>
            <person name="Havlak P."/>
            <person name="Kuo D.-H."/>
            <person name="Larsson T."/>
            <person name="Lv J."/>
            <person name="Arendt D."/>
            <person name="Savage R."/>
            <person name="Osoegawa K."/>
            <person name="de Jong P."/>
            <person name="Lindberg D.R."/>
            <person name="Seaver E.C."/>
            <person name="Weisblat D.A."/>
            <person name="Putnam N.H."/>
            <person name="Grigoriev I.V."/>
            <person name="Rokhsar D.S."/>
        </authorList>
    </citation>
    <scope>NUCLEOTIDE SEQUENCE</scope>
</reference>
<dbReference type="KEGG" id="hro:HELRODRAFT_165185"/>
<dbReference type="eggNOG" id="ENOG502QV3V">
    <property type="taxonomic scope" value="Eukaryota"/>
</dbReference>
<reference evidence="2" key="3">
    <citation type="submission" date="2015-06" db="UniProtKB">
        <authorList>
            <consortium name="EnsemblMetazoa"/>
        </authorList>
    </citation>
    <scope>IDENTIFICATION</scope>
</reference>
<dbReference type="PANTHER" id="PTHR46114">
    <property type="entry name" value="APPLE DOMAIN-CONTAINING PROTEIN"/>
    <property type="match status" value="1"/>
</dbReference>
<evidence type="ECO:0000313" key="1">
    <source>
        <dbReference type="EMBL" id="ESN93029.1"/>
    </source>
</evidence>
<dbReference type="HOGENOM" id="CLU_027602_2_0_1"/>
<dbReference type="InParanoid" id="T1EWE5"/>
<dbReference type="PANTHER" id="PTHR46114:SF1">
    <property type="entry name" value="ZAD DOMAIN-CONTAINING PROTEIN"/>
    <property type="match status" value="1"/>
</dbReference>
<gene>
    <name evidence="2" type="primary">20200895</name>
    <name evidence="1" type="ORF">HELRODRAFT_165185</name>
</gene>
<dbReference type="EMBL" id="KB097639">
    <property type="protein sequence ID" value="ESN93029.1"/>
    <property type="molecule type" value="Genomic_DNA"/>
</dbReference>
<dbReference type="Proteomes" id="UP000015101">
    <property type="component" value="Unassembled WGS sequence"/>
</dbReference>
<evidence type="ECO:0000313" key="3">
    <source>
        <dbReference type="Proteomes" id="UP000015101"/>
    </source>
</evidence>
<sequence>MAFGVPMIWREQSDHLTNCYFCLAKISGVKHKNRLCVEYPNVLSASKPFPHDSVAYPIPQTPASSTIDEDIHEKSDISFSARDSDSDYNAATEEHHLINYAELCDLLRDLALTKAQAELFGSRLKEFNLLALGTAAANFRHRHKILVQYFEMSDNICYCTDVDGLMSSLGIKHIVEEWRLFIDSSKTSLKAVLLHNGNRYASIPVDYSTHMKETYKNLSSLLPKICYLEYNWSICCDVEVAAILTAEIGCSITLRRIGQSETEQPGNKNVQHPPLVDRDKILMPPPPLKLGLLKNFVKKLDCDSDAFQCLRNKFPGLSYAKMKEGVFIGPQKREMMADEHFEDIHSLTEKEAANFVDIVQKCISAFKDLGCSMSLKIHLLVSHLDFFPENLGAVSDEHGERFHQDISVMESRYQGRWSAAMLADYSWTLQRGLSTHQYKRKSTVKKFSP</sequence>
<dbReference type="OrthoDB" id="6147016at2759"/>
<name>T1EWE5_HELRO</name>
<reference evidence="1 3" key="2">
    <citation type="journal article" date="2013" name="Nature">
        <title>Insights into bilaterian evolution from three spiralian genomes.</title>
        <authorList>
            <person name="Simakov O."/>
            <person name="Marletaz F."/>
            <person name="Cho S.J."/>
            <person name="Edsinger-Gonzales E."/>
            <person name="Havlak P."/>
            <person name="Hellsten U."/>
            <person name="Kuo D.H."/>
            <person name="Larsson T."/>
            <person name="Lv J."/>
            <person name="Arendt D."/>
            <person name="Savage R."/>
            <person name="Osoegawa K."/>
            <person name="de Jong P."/>
            <person name="Grimwood J."/>
            <person name="Chapman J.A."/>
            <person name="Shapiro H."/>
            <person name="Aerts A."/>
            <person name="Otillar R.P."/>
            <person name="Terry A.Y."/>
            <person name="Boore J.L."/>
            <person name="Grigoriev I.V."/>
            <person name="Lindberg D.R."/>
            <person name="Seaver E.C."/>
            <person name="Weisblat D.A."/>
            <person name="Putnam N.H."/>
            <person name="Rokhsar D.S."/>
        </authorList>
    </citation>
    <scope>NUCLEOTIDE SEQUENCE</scope>
</reference>
<dbReference type="CTD" id="20200895"/>